<dbReference type="SUPFAM" id="SSF47741">
    <property type="entry name" value="CO dehydrogenase ISP C-domain like"/>
    <property type="match status" value="1"/>
</dbReference>
<dbReference type="InterPro" id="IPR036318">
    <property type="entry name" value="FAD-bd_PCMH-like_sf"/>
</dbReference>
<dbReference type="InterPro" id="IPR005107">
    <property type="entry name" value="CO_DH_flav_C"/>
</dbReference>
<dbReference type="AlphaFoldDB" id="A0A3B0T0C1"/>
<dbReference type="InterPro" id="IPR036010">
    <property type="entry name" value="2Fe-2S_ferredoxin-like_sf"/>
</dbReference>
<dbReference type="InterPro" id="IPR016167">
    <property type="entry name" value="FAD-bd_PCMH_sub1"/>
</dbReference>
<evidence type="ECO:0000259" key="6">
    <source>
        <dbReference type="PROSITE" id="PS51387"/>
    </source>
</evidence>
<dbReference type="InterPro" id="IPR016166">
    <property type="entry name" value="FAD-bd_PCMH"/>
</dbReference>
<dbReference type="Gene3D" id="1.10.150.120">
    <property type="entry name" value="[2Fe-2S]-binding domain"/>
    <property type="match status" value="1"/>
</dbReference>
<keyword evidence="2" id="KW-0479">Metal-binding</keyword>
<dbReference type="InterPro" id="IPR002888">
    <property type="entry name" value="2Fe-2S-bd"/>
</dbReference>
<name>A0A3B0T0C1_9ZZZZ</name>
<evidence type="ECO:0000256" key="4">
    <source>
        <dbReference type="ARBA" id="ARBA00023002"/>
    </source>
</evidence>
<dbReference type="PIRSF" id="PIRSF036557">
    <property type="entry name" value="XdhA_RC"/>
    <property type="match status" value="1"/>
</dbReference>
<dbReference type="Pfam" id="PF03450">
    <property type="entry name" value="CO_deh_flav_C"/>
    <property type="match status" value="1"/>
</dbReference>
<proteinExistence type="predicted"/>
<dbReference type="GO" id="GO:0005506">
    <property type="term" value="F:iron ion binding"/>
    <property type="evidence" value="ECO:0007669"/>
    <property type="project" value="InterPro"/>
</dbReference>
<dbReference type="Pfam" id="PF01799">
    <property type="entry name" value="Fer2_2"/>
    <property type="match status" value="1"/>
</dbReference>
<dbReference type="InterPro" id="IPR036683">
    <property type="entry name" value="CO_DH_flav_C_dom_sf"/>
</dbReference>
<reference evidence="7" key="1">
    <citation type="submission" date="2018-06" db="EMBL/GenBank/DDBJ databases">
        <authorList>
            <person name="Zhirakovskaya E."/>
        </authorList>
    </citation>
    <scope>NUCLEOTIDE SEQUENCE</scope>
</reference>
<evidence type="ECO:0000256" key="1">
    <source>
        <dbReference type="ARBA" id="ARBA00022630"/>
    </source>
</evidence>
<dbReference type="InterPro" id="IPR014307">
    <property type="entry name" value="Xanthine_DH_ssu"/>
</dbReference>
<feature type="domain" description="FAD-binding PCMH-type" evidence="6">
    <location>
        <begin position="195"/>
        <end position="368"/>
    </location>
</feature>
<dbReference type="Gene3D" id="3.30.43.10">
    <property type="entry name" value="Uridine Diphospho-n-acetylenolpyruvylglucosamine Reductase, domain 2"/>
    <property type="match status" value="1"/>
</dbReference>
<dbReference type="GO" id="GO:0071949">
    <property type="term" value="F:FAD binding"/>
    <property type="evidence" value="ECO:0007669"/>
    <property type="project" value="InterPro"/>
</dbReference>
<evidence type="ECO:0000313" key="7">
    <source>
        <dbReference type="EMBL" id="VAW11338.1"/>
    </source>
</evidence>
<dbReference type="PANTHER" id="PTHR45444">
    <property type="entry name" value="XANTHINE DEHYDROGENASE"/>
    <property type="match status" value="1"/>
</dbReference>
<evidence type="ECO:0000256" key="2">
    <source>
        <dbReference type="ARBA" id="ARBA00022723"/>
    </source>
</evidence>
<dbReference type="EMBL" id="UOEM01000031">
    <property type="protein sequence ID" value="VAW11338.1"/>
    <property type="molecule type" value="Genomic_DNA"/>
</dbReference>
<dbReference type="SUPFAM" id="SSF56176">
    <property type="entry name" value="FAD-binding/transporter-associated domain-like"/>
    <property type="match status" value="1"/>
</dbReference>
<dbReference type="InterPro" id="IPR036884">
    <property type="entry name" value="2Fe-2S-bd_dom_sf"/>
</dbReference>
<dbReference type="InterPro" id="IPR016169">
    <property type="entry name" value="FAD-bd_PCMH_sub2"/>
</dbReference>
<dbReference type="Gene3D" id="3.30.390.50">
    <property type="entry name" value="CO dehydrogenase flavoprotein, C-terminal domain"/>
    <property type="match status" value="1"/>
</dbReference>
<dbReference type="Gene3D" id="3.30.465.10">
    <property type="match status" value="1"/>
</dbReference>
<dbReference type="SUPFAM" id="SSF55447">
    <property type="entry name" value="CO dehydrogenase flavoprotein C-terminal domain-like"/>
    <property type="match status" value="1"/>
</dbReference>
<gene>
    <name evidence="7" type="ORF">MNBD_ALPHA09-679</name>
</gene>
<dbReference type="GO" id="GO:0004854">
    <property type="term" value="F:xanthine dehydrogenase activity"/>
    <property type="evidence" value="ECO:0007669"/>
    <property type="project" value="UniProtKB-EC"/>
</dbReference>
<dbReference type="Pfam" id="PF00111">
    <property type="entry name" value="Fer2"/>
    <property type="match status" value="1"/>
</dbReference>
<dbReference type="SUPFAM" id="SSF54292">
    <property type="entry name" value="2Fe-2S ferredoxin-like"/>
    <property type="match status" value="1"/>
</dbReference>
<dbReference type="InterPro" id="IPR012675">
    <property type="entry name" value="Beta-grasp_dom_sf"/>
</dbReference>
<dbReference type="InterPro" id="IPR016208">
    <property type="entry name" value="Ald_Oxase/xanthine_DH-like"/>
</dbReference>
<keyword evidence="5" id="KW-0408">Iron</keyword>
<dbReference type="PROSITE" id="PS00197">
    <property type="entry name" value="2FE2S_FER_1"/>
    <property type="match status" value="1"/>
</dbReference>
<dbReference type="NCBIfam" id="TIGR02963">
    <property type="entry name" value="xanthine_xdhA"/>
    <property type="match status" value="1"/>
</dbReference>
<dbReference type="PANTHER" id="PTHR45444:SF3">
    <property type="entry name" value="XANTHINE DEHYDROGENASE"/>
    <property type="match status" value="1"/>
</dbReference>
<evidence type="ECO:0000256" key="5">
    <source>
        <dbReference type="ARBA" id="ARBA00023004"/>
    </source>
</evidence>
<dbReference type="GO" id="GO:0051537">
    <property type="term" value="F:2 iron, 2 sulfur cluster binding"/>
    <property type="evidence" value="ECO:0007669"/>
    <property type="project" value="InterPro"/>
</dbReference>
<sequence>MRHTVRFLLGDDLIEIENPDPTETVLNWLRLRAGRPGTKEGCAEGDCGACTVVVARPDRQGGGRGGLSYRAINPCIQFLPTLDGGQLLTVEDLSAPDAPLHGVQQAMVDHHGSQCGFCTPGVVMSLFAATKNKAQSRDDLKRALAGNLCRCTGYGPILTAGEAILTAPANDDFDTGAGEVSARLLALDDGETVALKAGAKRYFSPVSLAELDALLAREPHAHIIAGLTDVGLWVTKQGRRLETLIFLGRVAELAHVAETDGVLDIAAGVTLNEATPYLADFSPGLGELLRRFASNQIRNCATVCGNIANGSPIGDLPPALIALKAELVLRRNGKRRTVALEDFFIDYGRQDRAPGELVETVRIPRPGPEWKFRCYKISKRFEQDISAVMAAFAVRVTDGGVAQVRLAYGGMAGVPKRAAEAEAALTGKPFTEANIQLAMAALALDFAPLDDMRASAAYRLAVARNLLLKFFHEVETPGLTISVEAMAHG</sequence>
<dbReference type="InterPro" id="IPR012175">
    <property type="entry name" value="Xanth_DH_ssu_bac"/>
</dbReference>
<organism evidence="7">
    <name type="scientific">hydrothermal vent metagenome</name>
    <dbReference type="NCBI Taxonomy" id="652676"/>
    <lineage>
        <taxon>unclassified sequences</taxon>
        <taxon>metagenomes</taxon>
        <taxon>ecological metagenomes</taxon>
    </lineage>
</organism>
<dbReference type="Pfam" id="PF00941">
    <property type="entry name" value="FAD_binding_5"/>
    <property type="match status" value="1"/>
</dbReference>
<dbReference type="SMART" id="SM01092">
    <property type="entry name" value="CO_deh_flav_C"/>
    <property type="match status" value="1"/>
</dbReference>
<evidence type="ECO:0000256" key="3">
    <source>
        <dbReference type="ARBA" id="ARBA00022827"/>
    </source>
</evidence>
<keyword evidence="1" id="KW-0285">Flavoprotein</keyword>
<dbReference type="EC" id="1.17.1.4" evidence="7"/>
<keyword evidence="3" id="KW-0274">FAD</keyword>
<dbReference type="InterPro" id="IPR001041">
    <property type="entry name" value="2Fe-2S_ferredoxin-type"/>
</dbReference>
<accession>A0A3B0T0C1</accession>
<keyword evidence="4 7" id="KW-0560">Oxidoreductase</keyword>
<dbReference type="Gene3D" id="3.10.20.30">
    <property type="match status" value="1"/>
</dbReference>
<dbReference type="PROSITE" id="PS51387">
    <property type="entry name" value="FAD_PCMH"/>
    <property type="match status" value="1"/>
</dbReference>
<protein>
    <submittedName>
        <fullName evidence="7">Xanthine dehydrogenase iron-sulfur subunit / Xanthine dehydrogenase, FAD binding subunit</fullName>
        <ecNumber evidence="7">1.17.1.4</ecNumber>
    </submittedName>
</protein>
<dbReference type="InterPro" id="IPR002346">
    <property type="entry name" value="Mopterin_DH_FAD-bd"/>
</dbReference>
<dbReference type="InterPro" id="IPR006058">
    <property type="entry name" value="2Fe2S_fd_BS"/>
</dbReference>